<keyword evidence="3" id="KW-1185">Reference proteome</keyword>
<gene>
    <name evidence="2" type="ORF">SeMB42_g05256</name>
</gene>
<dbReference type="Proteomes" id="UP000317494">
    <property type="component" value="Unassembled WGS sequence"/>
</dbReference>
<feature type="region of interest" description="Disordered" evidence="1">
    <location>
        <begin position="301"/>
        <end position="328"/>
    </location>
</feature>
<dbReference type="AlphaFoldDB" id="A0A507CSN6"/>
<dbReference type="VEuPathDB" id="FungiDB:SeMB42_g05256"/>
<organism evidence="2 3">
    <name type="scientific">Synchytrium endobioticum</name>
    <dbReference type="NCBI Taxonomy" id="286115"/>
    <lineage>
        <taxon>Eukaryota</taxon>
        <taxon>Fungi</taxon>
        <taxon>Fungi incertae sedis</taxon>
        <taxon>Chytridiomycota</taxon>
        <taxon>Chytridiomycota incertae sedis</taxon>
        <taxon>Chytridiomycetes</taxon>
        <taxon>Synchytriales</taxon>
        <taxon>Synchytriaceae</taxon>
        <taxon>Synchytrium</taxon>
    </lineage>
</organism>
<evidence type="ECO:0000256" key="1">
    <source>
        <dbReference type="SAM" id="MobiDB-lite"/>
    </source>
</evidence>
<accession>A0A507CSN6</accession>
<dbReference type="EMBL" id="QEAN01000242">
    <property type="protein sequence ID" value="TPX42174.1"/>
    <property type="molecule type" value="Genomic_DNA"/>
</dbReference>
<name>A0A507CSN6_9FUNG</name>
<proteinExistence type="predicted"/>
<feature type="compositionally biased region" description="Polar residues" evidence="1">
    <location>
        <begin position="317"/>
        <end position="328"/>
    </location>
</feature>
<evidence type="ECO:0000313" key="3">
    <source>
        <dbReference type="Proteomes" id="UP000317494"/>
    </source>
</evidence>
<sequence length="328" mass="37447">MALYSRWISSEDPYSITSVTGLLIDRIIPEGIPFKEENFREPTDDMSLAYLEFVWASLMALDKFAYWFAQTHEEDQRLYVLVKAYEERLKSEIPLALGGSNDVFSPTDIDELDEADMNFGITRVNEALTVGTFSMISSIIQAEFIKRYWAEWCFGKSAVPLYRFGRYFDLPVLVQALDFPQLPVGRMQVIKLSLDAFLEQREQLPLTEWSILVIRGVKRNVRNIMKTLFKMYQRDNEARQIYPGYETPELMDLLPIPDASAVSLSGGAGPSRNLENSAAAHDHGLSTDDFQWLSLDTSRTMTEHGQVRTRGSRRQRSNPGSSNLECRG</sequence>
<reference evidence="2 3" key="1">
    <citation type="journal article" date="2019" name="Sci. Rep.">
        <title>Comparative genomics of chytrid fungi reveal insights into the obligate biotrophic and pathogenic lifestyle of Synchytrium endobioticum.</title>
        <authorList>
            <person name="van de Vossenberg B.T.L.H."/>
            <person name="Warris S."/>
            <person name="Nguyen H.D.T."/>
            <person name="van Gent-Pelzer M.P.E."/>
            <person name="Joly D.L."/>
            <person name="van de Geest H.C."/>
            <person name="Bonants P.J.M."/>
            <person name="Smith D.S."/>
            <person name="Levesque C.A."/>
            <person name="van der Lee T.A.J."/>
        </authorList>
    </citation>
    <scope>NUCLEOTIDE SEQUENCE [LARGE SCALE GENOMIC DNA]</scope>
    <source>
        <strain evidence="2 3">MB42</strain>
    </source>
</reference>
<comment type="caution">
    <text evidence="2">The sequence shown here is derived from an EMBL/GenBank/DDBJ whole genome shotgun (WGS) entry which is preliminary data.</text>
</comment>
<evidence type="ECO:0000313" key="2">
    <source>
        <dbReference type="EMBL" id="TPX42174.1"/>
    </source>
</evidence>
<protein>
    <submittedName>
        <fullName evidence="2">Uncharacterized protein</fullName>
    </submittedName>
</protein>